<dbReference type="InterPro" id="IPR000515">
    <property type="entry name" value="MetI-like"/>
</dbReference>
<dbReference type="RefSeq" id="WP_296363785.1">
    <property type="nucleotide sequence ID" value="NZ_BAAAHY010000001.1"/>
</dbReference>
<feature type="domain" description="ABC transmembrane type-1" evidence="8">
    <location>
        <begin position="99"/>
        <end position="290"/>
    </location>
</feature>
<reference evidence="9 10" key="1">
    <citation type="submission" date="2023-07" db="EMBL/GenBank/DDBJ databases">
        <title>Sequencing the genomes of 1000 actinobacteria strains.</title>
        <authorList>
            <person name="Klenk H.-P."/>
        </authorList>
    </citation>
    <scope>NUCLEOTIDE SEQUENCE [LARGE SCALE GENOMIC DNA]</scope>
    <source>
        <strain evidence="9 10">DSM 14555</strain>
    </source>
</reference>
<feature type="transmembrane region" description="Helical" evidence="7">
    <location>
        <begin position="103"/>
        <end position="127"/>
    </location>
</feature>
<feature type="transmembrane region" description="Helical" evidence="7">
    <location>
        <begin position="134"/>
        <end position="156"/>
    </location>
</feature>
<protein>
    <submittedName>
        <fullName evidence="9">Peptide/nickel transport system permease protein</fullName>
    </submittedName>
</protein>
<dbReference type="Proteomes" id="UP001185069">
    <property type="component" value="Unassembled WGS sequence"/>
</dbReference>
<feature type="transmembrane region" description="Helical" evidence="7">
    <location>
        <begin position="212"/>
        <end position="234"/>
    </location>
</feature>
<evidence type="ECO:0000256" key="4">
    <source>
        <dbReference type="ARBA" id="ARBA00022692"/>
    </source>
</evidence>
<evidence type="ECO:0000256" key="7">
    <source>
        <dbReference type="RuleBase" id="RU363032"/>
    </source>
</evidence>
<keyword evidence="6 7" id="KW-0472">Membrane</keyword>
<evidence type="ECO:0000313" key="9">
    <source>
        <dbReference type="EMBL" id="MDR6269170.1"/>
    </source>
</evidence>
<evidence type="ECO:0000259" key="8">
    <source>
        <dbReference type="PROSITE" id="PS50928"/>
    </source>
</evidence>
<dbReference type="PROSITE" id="PS50928">
    <property type="entry name" value="ABC_TM1"/>
    <property type="match status" value="1"/>
</dbReference>
<dbReference type="CDD" id="cd06261">
    <property type="entry name" value="TM_PBP2"/>
    <property type="match status" value="1"/>
</dbReference>
<evidence type="ECO:0000256" key="3">
    <source>
        <dbReference type="ARBA" id="ARBA00022475"/>
    </source>
</evidence>
<keyword evidence="2 7" id="KW-0813">Transport</keyword>
<gene>
    <name evidence="9" type="ORF">JOE69_001408</name>
</gene>
<comment type="similarity">
    <text evidence="7">Belongs to the binding-protein-dependent transport system permease family.</text>
</comment>
<dbReference type="InterPro" id="IPR025966">
    <property type="entry name" value="OppC_N"/>
</dbReference>
<evidence type="ECO:0000256" key="2">
    <source>
        <dbReference type="ARBA" id="ARBA00022448"/>
    </source>
</evidence>
<dbReference type="PANTHER" id="PTHR43386">
    <property type="entry name" value="OLIGOPEPTIDE TRANSPORT SYSTEM PERMEASE PROTEIN APPC"/>
    <property type="match status" value="1"/>
</dbReference>
<keyword evidence="10" id="KW-1185">Reference proteome</keyword>
<feature type="transmembrane region" description="Helical" evidence="7">
    <location>
        <begin position="268"/>
        <end position="289"/>
    </location>
</feature>
<comment type="subcellular location">
    <subcellularLocation>
        <location evidence="1 7">Cell membrane</location>
        <topology evidence="1 7">Multi-pass membrane protein</topology>
    </subcellularLocation>
</comment>
<evidence type="ECO:0000256" key="6">
    <source>
        <dbReference type="ARBA" id="ARBA00023136"/>
    </source>
</evidence>
<feature type="transmembrane region" description="Helical" evidence="7">
    <location>
        <begin position="38"/>
        <end position="58"/>
    </location>
</feature>
<accession>A0ABU1JAK9</accession>
<dbReference type="InterPro" id="IPR035906">
    <property type="entry name" value="MetI-like_sf"/>
</dbReference>
<comment type="caution">
    <text evidence="9">The sequence shown here is derived from an EMBL/GenBank/DDBJ whole genome shotgun (WGS) entry which is preliminary data.</text>
</comment>
<dbReference type="Pfam" id="PF12911">
    <property type="entry name" value="OppC_N"/>
    <property type="match status" value="1"/>
</dbReference>
<evidence type="ECO:0000313" key="10">
    <source>
        <dbReference type="Proteomes" id="UP001185069"/>
    </source>
</evidence>
<dbReference type="Pfam" id="PF00528">
    <property type="entry name" value="BPD_transp_1"/>
    <property type="match status" value="1"/>
</dbReference>
<keyword evidence="4 7" id="KW-0812">Transmembrane</keyword>
<dbReference type="EMBL" id="JAVDQF010000001">
    <property type="protein sequence ID" value="MDR6269170.1"/>
    <property type="molecule type" value="Genomic_DNA"/>
</dbReference>
<sequence>MNATGTPRSGSAAKLAAARRLQRGKELWSGFAAHRSGLAGLLVLLVIIGLALLAPLIVPAENLDVTKATAAQNQPPSWAFPLGTDPAGRSVLAMLLWGARSSLLVGLSATALSMLIGTVMGMCAGHFSGFAQAVFLRVIDFFLVIPGLVLAIVLSVVVGPGIFVIILAIGVTSWAGTARLVRSQTLTVEALPYIERSWALGATHLHVIGKHVLPAVLPLVLANTTLTVGSAVIAESTLSFLGLGDPGTVSWGSMLKSALDTGAATAGFWWFVLPPGVAIVVVVLCFTLLGRALESVVNPALRGR</sequence>
<keyword evidence="5 7" id="KW-1133">Transmembrane helix</keyword>
<dbReference type="PANTHER" id="PTHR43386:SF1">
    <property type="entry name" value="D,D-DIPEPTIDE TRANSPORT SYSTEM PERMEASE PROTEIN DDPC-RELATED"/>
    <property type="match status" value="1"/>
</dbReference>
<dbReference type="Gene3D" id="1.10.3720.10">
    <property type="entry name" value="MetI-like"/>
    <property type="match status" value="1"/>
</dbReference>
<proteinExistence type="inferred from homology"/>
<dbReference type="SUPFAM" id="SSF161098">
    <property type="entry name" value="MetI-like"/>
    <property type="match status" value="1"/>
</dbReference>
<evidence type="ECO:0000256" key="1">
    <source>
        <dbReference type="ARBA" id="ARBA00004651"/>
    </source>
</evidence>
<keyword evidence="3" id="KW-1003">Cell membrane</keyword>
<evidence type="ECO:0000256" key="5">
    <source>
        <dbReference type="ARBA" id="ARBA00022989"/>
    </source>
</evidence>
<organism evidence="9 10">
    <name type="scientific">Arthrobacter russicus</name>
    <dbReference type="NCBI Taxonomy" id="172040"/>
    <lineage>
        <taxon>Bacteria</taxon>
        <taxon>Bacillati</taxon>
        <taxon>Actinomycetota</taxon>
        <taxon>Actinomycetes</taxon>
        <taxon>Micrococcales</taxon>
        <taxon>Micrococcaceae</taxon>
        <taxon>Arthrobacter</taxon>
    </lineage>
</organism>
<dbReference type="InterPro" id="IPR050366">
    <property type="entry name" value="BP-dependent_transpt_permease"/>
</dbReference>
<name>A0ABU1JAK9_9MICC</name>